<proteinExistence type="predicted"/>
<gene>
    <name evidence="2" type="ORF">JK359_23760</name>
</gene>
<dbReference type="PROSITE" id="PS50902">
    <property type="entry name" value="FLAVODOXIN_LIKE"/>
    <property type="match status" value="1"/>
</dbReference>
<evidence type="ECO:0000313" key="2">
    <source>
        <dbReference type="EMBL" id="MBL1084951.1"/>
    </source>
</evidence>
<name>A0A937EL96_9ACTN</name>
<dbReference type="Proteomes" id="UP000661858">
    <property type="component" value="Unassembled WGS sequence"/>
</dbReference>
<organism evidence="2 3">
    <name type="scientific">Streptomyces actinomycinicus</name>
    <dbReference type="NCBI Taxonomy" id="1695166"/>
    <lineage>
        <taxon>Bacteria</taxon>
        <taxon>Bacillati</taxon>
        <taxon>Actinomycetota</taxon>
        <taxon>Actinomycetes</taxon>
        <taxon>Kitasatosporales</taxon>
        <taxon>Streptomycetaceae</taxon>
        <taxon>Streptomyces</taxon>
    </lineage>
</organism>
<dbReference type="EMBL" id="JAERRK010000013">
    <property type="protein sequence ID" value="MBL1084951.1"/>
    <property type="molecule type" value="Genomic_DNA"/>
</dbReference>
<dbReference type="Gene3D" id="3.40.50.360">
    <property type="match status" value="1"/>
</dbReference>
<accession>A0A937EL96</accession>
<sequence>MQVKVAVAYHSGYGHTAKQAAAVAAGAEKVPDTQVTLVPLAELTDELWETLQASDAIVFGTPTYMGGSSAVFRAFIEATSKVWGDNLRWKNKIAGGFTNSGNMSGDKLNTLFDIALFAAQHGMIWVGLAEYGGWNTSAGSPEDINRLGSWLGAMSQANNDEGADVTPGASDLRTAEALGRRIAETTHVFLAGRAAVDLASASA</sequence>
<evidence type="ECO:0000313" key="3">
    <source>
        <dbReference type="Proteomes" id="UP000661858"/>
    </source>
</evidence>
<dbReference type="InterPro" id="IPR029039">
    <property type="entry name" value="Flavoprotein-like_sf"/>
</dbReference>
<dbReference type="GO" id="GO:0003955">
    <property type="term" value="F:NAD(P)H dehydrogenase (quinone) activity"/>
    <property type="evidence" value="ECO:0007669"/>
    <property type="project" value="TreeGrafter"/>
</dbReference>
<dbReference type="RefSeq" id="WP_201839167.1">
    <property type="nucleotide sequence ID" value="NZ_JAERRK010000013.1"/>
</dbReference>
<dbReference type="PANTHER" id="PTHR30546:SF23">
    <property type="entry name" value="FLAVOPROTEIN-LIKE PROTEIN YCP4-RELATED"/>
    <property type="match status" value="1"/>
</dbReference>
<dbReference type="PANTHER" id="PTHR30546">
    <property type="entry name" value="FLAVODOXIN-RELATED PROTEIN WRBA-RELATED"/>
    <property type="match status" value="1"/>
</dbReference>
<evidence type="ECO:0000259" key="1">
    <source>
        <dbReference type="PROSITE" id="PS50902"/>
    </source>
</evidence>
<protein>
    <submittedName>
        <fullName evidence="2">Flavodoxin family protein</fullName>
    </submittedName>
</protein>
<comment type="caution">
    <text evidence="2">The sequence shown here is derived from an EMBL/GenBank/DDBJ whole genome shotgun (WGS) entry which is preliminary data.</text>
</comment>
<dbReference type="Pfam" id="PF03358">
    <property type="entry name" value="FMN_red"/>
    <property type="match status" value="1"/>
</dbReference>
<dbReference type="InterPro" id="IPR005025">
    <property type="entry name" value="FMN_Rdtase-like_dom"/>
</dbReference>
<feature type="domain" description="Flavodoxin-like" evidence="1">
    <location>
        <begin position="5"/>
        <end position="183"/>
    </location>
</feature>
<reference evidence="2" key="1">
    <citation type="submission" date="2021-01" db="EMBL/GenBank/DDBJ databases">
        <title>WGS of actinomycetes isolated from Thailand.</title>
        <authorList>
            <person name="Thawai C."/>
        </authorList>
    </citation>
    <scope>NUCLEOTIDE SEQUENCE</scope>
    <source>
        <strain evidence="2">RCU-197</strain>
    </source>
</reference>
<keyword evidence="3" id="KW-1185">Reference proteome</keyword>
<dbReference type="GO" id="GO:0010181">
    <property type="term" value="F:FMN binding"/>
    <property type="evidence" value="ECO:0007669"/>
    <property type="project" value="InterPro"/>
</dbReference>
<dbReference type="AlphaFoldDB" id="A0A937EL96"/>
<dbReference type="GO" id="GO:0016020">
    <property type="term" value="C:membrane"/>
    <property type="evidence" value="ECO:0007669"/>
    <property type="project" value="TreeGrafter"/>
</dbReference>
<dbReference type="SUPFAM" id="SSF52218">
    <property type="entry name" value="Flavoproteins"/>
    <property type="match status" value="1"/>
</dbReference>
<dbReference type="InterPro" id="IPR008254">
    <property type="entry name" value="Flavodoxin/NO_synth"/>
</dbReference>